<organism evidence="3 4">
    <name type="scientific">Hyphococcus aureus</name>
    <dbReference type="NCBI Taxonomy" id="2666033"/>
    <lineage>
        <taxon>Bacteria</taxon>
        <taxon>Pseudomonadati</taxon>
        <taxon>Pseudomonadota</taxon>
        <taxon>Alphaproteobacteria</taxon>
        <taxon>Parvularculales</taxon>
        <taxon>Parvularculaceae</taxon>
        <taxon>Hyphococcus</taxon>
    </lineage>
</organism>
<gene>
    <name evidence="3" type="ORF">ACFMB1_07370</name>
</gene>
<proteinExistence type="predicted"/>
<evidence type="ECO:0000259" key="2">
    <source>
        <dbReference type="PROSITE" id="PS50943"/>
    </source>
</evidence>
<protein>
    <submittedName>
        <fullName evidence="3">Helix-turn-helix transcriptional regulator</fullName>
    </submittedName>
</protein>
<dbReference type="RefSeq" id="WP_379879319.1">
    <property type="nucleotide sequence ID" value="NZ_JBHPON010000001.1"/>
</dbReference>
<feature type="region of interest" description="Disordered" evidence="1">
    <location>
        <begin position="1"/>
        <end position="37"/>
    </location>
</feature>
<dbReference type="EMBL" id="JBHPON010000001">
    <property type="protein sequence ID" value="MFC6035358.1"/>
    <property type="molecule type" value="Genomic_DNA"/>
</dbReference>
<evidence type="ECO:0000256" key="1">
    <source>
        <dbReference type="SAM" id="MobiDB-lite"/>
    </source>
</evidence>
<evidence type="ECO:0000313" key="4">
    <source>
        <dbReference type="Proteomes" id="UP001596116"/>
    </source>
</evidence>
<reference evidence="3 4" key="1">
    <citation type="submission" date="2024-09" db="EMBL/GenBank/DDBJ databases">
        <authorList>
            <person name="Zhang Z.-H."/>
        </authorList>
    </citation>
    <scope>NUCLEOTIDE SEQUENCE [LARGE SCALE GENOMIC DNA]</scope>
    <source>
        <strain evidence="3 4">HHTR114</strain>
    </source>
</reference>
<dbReference type="CDD" id="cd00093">
    <property type="entry name" value="HTH_XRE"/>
    <property type="match status" value="1"/>
</dbReference>
<dbReference type="PROSITE" id="PS50943">
    <property type="entry name" value="HTH_CROC1"/>
    <property type="match status" value="1"/>
</dbReference>
<dbReference type="SMART" id="SM00530">
    <property type="entry name" value="HTH_XRE"/>
    <property type="match status" value="1"/>
</dbReference>
<sequence length="185" mass="20160">MSRRQDQSRDDGPPNNRPKAPATRPGKPIRPRIRRAPEDTAKLIEAGLGTTLKQLRLSQGLNQTELGRRLGVSLQQIQKYESGRDRMAASTAYRAAEILGVEVGALYAGLRGRPGRSRGAAKTKKNPILVVPLTVSPRAAPAREGELIDLIRSYQAIANAPDRTLVRKLLKRLSAASTRTKAAAR</sequence>
<name>A0ABW1KY52_9PROT</name>
<feature type="domain" description="HTH cro/C1-type" evidence="2">
    <location>
        <begin position="52"/>
        <end position="106"/>
    </location>
</feature>
<dbReference type="InterPro" id="IPR010982">
    <property type="entry name" value="Lambda_DNA-bd_dom_sf"/>
</dbReference>
<dbReference type="InterPro" id="IPR001387">
    <property type="entry name" value="Cro/C1-type_HTH"/>
</dbReference>
<dbReference type="Pfam" id="PF01381">
    <property type="entry name" value="HTH_3"/>
    <property type="match status" value="1"/>
</dbReference>
<accession>A0ABW1KY52</accession>
<evidence type="ECO:0000313" key="3">
    <source>
        <dbReference type="EMBL" id="MFC6035358.1"/>
    </source>
</evidence>
<dbReference type="Proteomes" id="UP001596116">
    <property type="component" value="Unassembled WGS sequence"/>
</dbReference>
<keyword evidence="4" id="KW-1185">Reference proteome</keyword>
<feature type="compositionally biased region" description="Basic and acidic residues" evidence="1">
    <location>
        <begin position="1"/>
        <end position="12"/>
    </location>
</feature>
<dbReference type="SUPFAM" id="SSF47413">
    <property type="entry name" value="lambda repressor-like DNA-binding domains"/>
    <property type="match status" value="1"/>
</dbReference>
<comment type="caution">
    <text evidence="3">The sequence shown here is derived from an EMBL/GenBank/DDBJ whole genome shotgun (WGS) entry which is preliminary data.</text>
</comment>
<dbReference type="Gene3D" id="1.10.260.40">
    <property type="entry name" value="lambda repressor-like DNA-binding domains"/>
    <property type="match status" value="1"/>
</dbReference>